<feature type="compositionally biased region" description="Low complexity" evidence="1">
    <location>
        <begin position="217"/>
        <end position="232"/>
    </location>
</feature>
<sequence>MSRTSSEEQFNFLLKCVKHSNNGKVDFEKVAQECAIVSKGAAAKRYERMMKANGINPNGGPASPTEATTPQSTPKKATAATKTPTKGKAGGTTPSTGRKRKARASSATTTPGKKKVKTEPVEPTEAAEAEAEVDAGEAAALIKQEITADMAAVAVAATAATADAEILRAEDAIKKRARNDPFLEEGLENAGQDAEFKEFCGTHARVSSQGYAAAGDVEGDVGNDVQGDNDYGTEFFGENVA</sequence>
<dbReference type="EMBL" id="PDNA01000062">
    <property type="protein sequence ID" value="PGH17709.1"/>
    <property type="molecule type" value="Genomic_DNA"/>
</dbReference>
<feature type="region of interest" description="Disordered" evidence="1">
    <location>
        <begin position="217"/>
        <end position="241"/>
    </location>
</feature>
<organism evidence="3 4">
    <name type="scientific">Polytolypa hystricis (strain UAMH7299)</name>
    <dbReference type="NCBI Taxonomy" id="1447883"/>
    <lineage>
        <taxon>Eukaryota</taxon>
        <taxon>Fungi</taxon>
        <taxon>Dikarya</taxon>
        <taxon>Ascomycota</taxon>
        <taxon>Pezizomycotina</taxon>
        <taxon>Eurotiomycetes</taxon>
        <taxon>Eurotiomycetidae</taxon>
        <taxon>Onygenales</taxon>
        <taxon>Onygenales incertae sedis</taxon>
        <taxon>Polytolypa</taxon>
    </lineage>
</organism>
<feature type="domain" description="Myb-like DNA-binding" evidence="2">
    <location>
        <begin position="7"/>
        <end position="54"/>
    </location>
</feature>
<dbReference type="Pfam" id="PF22980">
    <property type="entry name" value="Myb_DNA-bind_8"/>
    <property type="match status" value="1"/>
</dbReference>
<gene>
    <name evidence="3" type="ORF">AJ80_04717</name>
</gene>
<evidence type="ECO:0000256" key="1">
    <source>
        <dbReference type="SAM" id="MobiDB-lite"/>
    </source>
</evidence>
<evidence type="ECO:0000313" key="4">
    <source>
        <dbReference type="Proteomes" id="UP000224634"/>
    </source>
</evidence>
<dbReference type="STRING" id="1447883.A0A2B7Y9E4"/>
<evidence type="ECO:0000313" key="3">
    <source>
        <dbReference type="EMBL" id="PGH17709.1"/>
    </source>
</evidence>
<reference evidence="3 4" key="1">
    <citation type="submission" date="2017-10" db="EMBL/GenBank/DDBJ databases">
        <title>Comparative genomics in systemic dimorphic fungi from Ajellomycetaceae.</title>
        <authorList>
            <person name="Munoz J.F."/>
            <person name="Mcewen J.G."/>
            <person name="Clay O.K."/>
            <person name="Cuomo C.A."/>
        </authorList>
    </citation>
    <scope>NUCLEOTIDE SEQUENCE [LARGE SCALE GENOMIC DNA]</scope>
    <source>
        <strain evidence="3 4">UAMH7299</strain>
    </source>
</reference>
<name>A0A2B7Y9E4_POLH7</name>
<feature type="region of interest" description="Disordered" evidence="1">
    <location>
        <begin position="48"/>
        <end position="127"/>
    </location>
</feature>
<dbReference type="Proteomes" id="UP000224634">
    <property type="component" value="Unassembled WGS sequence"/>
</dbReference>
<dbReference type="AlphaFoldDB" id="A0A2B7Y9E4"/>
<dbReference type="OrthoDB" id="5353914at2759"/>
<keyword evidence="4" id="KW-1185">Reference proteome</keyword>
<accession>A0A2B7Y9E4</accession>
<dbReference type="InterPro" id="IPR054505">
    <property type="entry name" value="Myb_DNA-bind_8"/>
</dbReference>
<comment type="caution">
    <text evidence="3">The sequence shown here is derived from an EMBL/GenBank/DDBJ whole genome shotgun (WGS) entry which is preliminary data.</text>
</comment>
<protein>
    <recommendedName>
        <fullName evidence="2">Myb-like DNA-binding domain-containing protein</fullName>
    </recommendedName>
</protein>
<feature type="compositionally biased region" description="Low complexity" evidence="1">
    <location>
        <begin position="67"/>
        <end position="96"/>
    </location>
</feature>
<evidence type="ECO:0000259" key="2">
    <source>
        <dbReference type="Pfam" id="PF22980"/>
    </source>
</evidence>
<proteinExistence type="predicted"/>